<sequence length="182" mass="20959">MLTGVYGPNVHESHPTFWEEFQAIRGLLDNSWCVLGDFNTVSTPKDRSSQSWSPREVRAFCEWVSDIGLIKIPLSNHRFNWSNLCDRTVLSKLDRCFMDANWEDVFPVCRLQGWLDPAQIIFPSFSLRIPHLLGPNISDLRSGGLKRRAFINWLKVGGPQPMWIVGAYRKEKKAKEDLTIIL</sequence>
<accession>A0AAV9B1R5</accession>
<proteinExistence type="predicted"/>
<dbReference type="EMBL" id="JAUJYN010000005">
    <property type="protein sequence ID" value="KAK1270432.1"/>
    <property type="molecule type" value="Genomic_DNA"/>
</dbReference>
<dbReference type="PANTHER" id="PTHR33710:SF71">
    <property type="entry name" value="ENDONUCLEASE_EXONUCLEASE_PHOSPHATASE DOMAIN-CONTAINING PROTEIN"/>
    <property type="match status" value="1"/>
</dbReference>
<gene>
    <name evidence="1" type="ORF">QJS04_geneDACA020928</name>
</gene>
<dbReference type="Proteomes" id="UP001179952">
    <property type="component" value="Unassembled WGS sequence"/>
</dbReference>
<dbReference type="InterPro" id="IPR036691">
    <property type="entry name" value="Endo/exonu/phosph_ase_sf"/>
</dbReference>
<dbReference type="SUPFAM" id="SSF56219">
    <property type="entry name" value="DNase I-like"/>
    <property type="match status" value="1"/>
</dbReference>
<dbReference type="PANTHER" id="PTHR33710">
    <property type="entry name" value="BNAC02G09200D PROTEIN"/>
    <property type="match status" value="1"/>
</dbReference>
<organism evidence="1 2">
    <name type="scientific">Acorus gramineus</name>
    <name type="common">Dwarf sweet flag</name>
    <dbReference type="NCBI Taxonomy" id="55184"/>
    <lineage>
        <taxon>Eukaryota</taxon>
        <taxon>Viridiplantae</taxon>
        <taxon>Streptophyta</taxon>
        <taxon>Embryophyta</taxon>
        <taxon>Tracheophyta</taxon>
        <taxon>Spermatophyta</taxon>
        <taxon>Magnoliopsida</taxon>
        <taxon>Liliopsida</taxon>
        <taxon>Acoraceae</taxon>
        <taxon>Acorus</taxon>
    </lineage>
</organism>
<evidence type="ECO:0000313" key="2">
    <source>
        <dbReference type="Proteomes" id="UP001179952"/>
    </source>
</evidence>
<keyword evidence="2" id="KW-1185">Reference proteome</keyword>
<dbReference type="AlphaFoldDB" id="A0AAV9B1R5"/>
<dbReference type="Gene3D" id="3.60.10.10">
    <property type="entry name" value="Endonuclease/exonuclease/phosphatase"/>
    <property type="match status" value="1"/>
</dbReference>
<evidence type="ECO:0000313" key="1">
    <source>
        <dbReference type="EMBL" id="KAK1270432.1"/>
    </source>
</evidence>
<reference evidence="1" key="1">
    <citation type="journal article" date="2023" name="Nat. Commun.">
        <title>Diploid and tetraploid genomes of Acorus and the evolution of monocots.</title>
        <authorList>
            <person name="Ma L."/>
            <person name="Liu K.W."/>
            <person name="Li Z."/>
            <person name="Hsiao Y.Y."/>
            <person name="Qi Y."/>
            <person name="Fu T."/>
            <person name="Tang G.D."/>
            <person name="Zhang D."/>
            <person name="Sun W.H."/>
            <person name="Liu D.K."/>
            <person name="Li Y."/>
            <person name="Chen G.Z."/>
            <person name="Liu X.D."/>
            <person name="Liao X.Y."/>
            <person name="Jiang Y.T."/>
            <person name="Yu X."/>
            <person name="Hao Y."/>
            <person name="Huang J."/>
            <person name="Zhao X.W."/>
            <person name="Ke S."/>
            <person name="Chen Y.Y."/>
            <person name="Wu W.L."/>
            <person name="Hsu J.L."/>
            <person name="Lin Y.F."/>
            <person name="Huang M.D."/>
            <person name="Li C.Y."/>
            <person name="Huang L."/>
            <person name="Wang Z.W."/>
            <person name="Zhao X."/>
            <person name="Zhong W.Y."/>
            <person name="Peng D.H."/>
            <person name="Ahmad S."/>
            <person name="Lan S."/>
            <person name="Zhang J.S."/>
            <person name="Tsai W.C."/>
            <person name="Van de Peer Y."/>
            <person name="Liu Z.J."/>
        </authorList>
    </citation>
    <scope>NUCLEOTIDE SEQUENCE</scope>
    <source>
        <strain evidence="1">SCP</strain>
    </source>
</reference>
<evidence type="ECO:0008006" key="3">
    <source>
        <dbReference type="Google" id="ProtNLM"/>
    </source>
</evidence>
<reference evidence="1" key="2">
    <citation type="submission" date="2023-06" db="EMBL/GenBank/DDBJ databases">
        <authorList>
            <person name="Ma L."/>
            <person name="Liu K.-W."/>
            <person name="Li Z."/>
            <person name="Hsiao Y.-Y."/>
            <person name="Qi Y."/>
            <person name="Fu T."/>
            <person name="Tang G."/>
            <person name="Zhang D."/>
            <person name="Sun W.-H."/>
            <person name="Liu D.-K."/>
            <person name="Li Y."/>
            <person name="Chen G.-Z."/>
            <person name="Liu X.-D."/>
            <person name="Liao X.-Y."/>
            <person name="Jiang Y.-T."/>
            <person name="Yu X."/>
            <person name="Hao Y."/>
            <person name="Huang J."/>
            <person name="Zhao X.-W."/>
            <person name="Ke S."/>
            <person name="Chen Y.-Y."/>
            <person name="Wu W.-L."/>
            <person name="Hsu J.-L."/>
            <person name="Lin Y.-F."/>
            <person name="Huang M.-D."/>
            <person name="Li C.-Y."/>
            <person name="Huang L."/>
            <person name="Wang Z.-W."/>
            <person name="Zhao X."/>
            <person name="Zhong W.-Y."/>
            <person name="Peng D.-H."/>
            <person name="Ahmad S."/>
            <person name="Lan S."/>
            <person name="Zhang J.-S."/>
            <person name="Tsai W.-C."/>
            <person name="Van De Peer Y."/>
            <person name="Liu Z.-J."/>
        </authorList>
    </citation>
    <scope>NUCLEOTIDE SEQUENCE</scope>
    <source>
        <strain evidence="1">SCP</strain>
        <tissue evidence="1">Leaves</tissue>
    </source>
</reference>
<protein>
    <recommendedName>
        <fullName evidence="3">Reverse transcriptase</fullName>
    </recommendedName>
</protein>
<comment type="caution">
    <text evidence="1">The sequence shown here is derived from an EMBL/GenBank/DDBJ whole genome shotgun (WGS) entry which is preliminary data.</text>
</comment>
<name>A0AAV9B1R5_ACOGR</name>